<comment type="cofactor">
    <cofactor evidence="1">
        <name>a divalent metal cation</name>
        <dbReference type="ChEBI" id="CHEBI:60240"/>
    </cofactor>
</comment>
<dbReference type="EMBL" id="AKHW03002528">
    <property type="protein sequence ID" value="KYO38177.1"/>
    <property type="molecule type" value="Genomic_DNA"/>
</dbReference>
<protein>
    <recommendedName>
        <fullName evidence="4">DDE Tnp4 domain-containing protein</fullName>
    </recommendedName>
</protein>
<gene>
    <name evidence="5" type="ORF">Y1Q_0007287</name>
</gene>
<accession>A0A151NMX4</accession>
<evidence type="ECO:0000313" key="6">
    <source>
        <dbReference type="Proteomes" id="UP000050525"/>
    </source>
</evidence>
<evidence type="ECO:0000259" key="4">
    <source>
        <dbReference type="Pfam" id="PF13359"/>
    </source>
</evidence>
<dbReference type="Pfam" id="PF13359">
    <property type="entry name" value="DDE_Tnp_4"/>
    <property type="match status" value="1"/>
</dbReference>
<evidence type="ECO:0000256" key="2">
    <source>
        <dbReference type="ARBA" id="ARBA00022723"/>
    </source>
</evidence>
<name>A0A151NMX4_ALLMI</name>
<feature type="domain" description="DDE Tnp4" evidence="4">
    <location>
        <begin position="40"/>
        <end position="123"/>
    </location>
</feature>
<keyword evidence="6" id="KW-1185">Reference proteome</keyword>
<reference evidence="5 6" key="1">
    <citation type="journal article" date="2012" name="Genome Biol.">
        <title>Sequencing three crocodilian genomes to illuminate the evolution of archosaurs and amniotes.</title>
        <authorList>
            <person name="St John J.A."/>
            <person name="Braun E.L."/>
            <person name="Isberg S.R."/>
            <person name="Miles L.G."/>
            <person name="Chong A.Y."/>
            <person name="Gongora J."/>
            <person name="Dalzell P."/>
            <person name="Moran C."/>
            <person name="Bed'hom B."/>
            <person name="Abzhanov A."/>
            <person name="Burgess S.C."/>
            <person name="Cooksey A.M."/>
            <person name="Castoe T.A."/>
            <person name="Crawford N.G."/>
            <person name="Densmore L.D."/>
            <person name="Drew J.C."/>
            <person name="Edwards S.V."/>
            <person name="Faircloth B.C."/>
            <person name="Fujita M.K."/>
            <person name="Greenwold M.J."/>
            <person name="Hoffmann F.G."/>
            <person name="Howard J.M."/>
            <person name="Iguchi T."/>
            <person name="Janes D.E."/>
            <person name="Khan S.Y."/>
            <person name="Kohno S."/>
            <person name="de Koning A.J."/>
            <person name="Lance S.L."/>
            <person name="McCarthy F.M."/>
            <person name="McCormack J.E."/>
            <person name="Merchant M.E."/>
            <person name="Peterson D.G."/>
            <person name="Pollock D.D."/>
            <person name="Pourmand N."/>
            <person name="Raney B.J."/>
            <person name="Roessler K.A."/>
            <person name="Sanford J.R."/>
            <person name="Sawyer R.H."/>
            <person name="Schmidt C.J."/>
            <person name="Triplett E.W."/>
            <person name="Tuberville T.D."/>
            <person name="Venegas-Anaya M."/>
            <person name="Howard J.T."/>
            <person name="Jarvis E.D."/>
            <person name="Guillette L.J.Jr."/>
            <person name="Glenn T.C."/>
            <person name="Green R.E."/>
            <person name="Ray D.A."/>
        </authorList>
    </citation>
    <scope>NUCLEOTIDE SEQUENCE [LARGE SCALE GENOMIC DNA]</scope>
    <source>
        <strain evidence="5">KSC_2009_1</strain>
    </source>
</reference>
<dbReference type="GO" id="GO:0046872">
    <property type="term" value="F:metal ion binding"/>
    <property type="evidence" value="ECO:0007669"/>
    <property type="project" value="UniProtKB-KW"/>
</dbReference>
<evidence type="ECO:0000313" key="5">
    <source>
        <dbReference type="EMBL" id="KYO38177.1"/>
    </source>
</evidence>
<dbReference type="InterPro" id="IPR027806">
    <property type="entry name" value="HARBI1_dom"/>
</dbReference>
<evidence type="ECO:0000256" key="1">
    <source>
        <dbReference type="ARBA" id="ARBA00001968"/>
    </source>
</evidence>
<dbReference type="AlphaFoldDB" id="A0A151NMX4"/>
<comment type="caution">
    <text evidence="5">The sequence shown here is derived from an EMBL/GenBank/DDBJ whole genome shotgun (WGS) entry which is preliminary data.</text>
</comment>
<keyword evidence="2" id="KW-0479">Metal-binding</keyword>
<feature type="region of interest" description="Disordered" evidence="3">
    <location>
        <begin position="1"/>
        <end position="37"/>
    </location>
</feature>
<dbReference type="STRING" id="8496.A0A151NMX4"/>
<organism evidence="5 6">
    <name type="scientific">Alligator mississippiensis</name>
    <name type="common">American alligator</name>
    <dbReference type="NCBI Taxonomy" id="8496"/>
    <lineage>
        <taxon>Eukaryota</taxon>
        <taxon>Metazoa</taxon>
        <taxon>Chordata</taxon>
        <taxon>Craniata</taxon>
        <taxon>Vertebrata</taxon>
        <taxon>Euteleostomi</taxon>
        <taxon>Archelosauria</taxon>
        <taxon>Archosauria</taxon>
        <taxon>Crocodylia</taxon>
        <taxon>Alligatoridae</taxon>
        <taxon>Alligatorinae</taxon>
        <taxon>Alligator</taxon>
    </lineage>
</organism>
<dbReference type="Proteomes" id="UP000050525">
    <property type="component" value="Unassembled WGS sequence"/>
</dbReference>
<proteinExistence type="predicted"/>
<evidence type="ECO:0000256" key="3">
    <source>
        <dbReference type="SAM" id="MobiDB-lite"/>
    </source>
</evidence>
<sequence>MDEKPLLMERGKMENEDEIRDHGEQRSEDSSDKENMEDMDAHVFRNSPLPDLAEDGHYARTVEETVIHGVAVPLVILADAAYPIKPWLMKPYGGNITDPQKLVFNYHMSSFRMAVECVFGQLKG</sequence>